<keyword evidence="3" id="KW-1185">Reference proteome</keyword>
<evidence type="ECO:0000256" key="1">
    <source>
        <dbReference type="SAM" id="MobiDB-lite"/>
    </source>
</evidence>
<sequence>MLFHNFSMISWSLRKAQRFFNLFISINPDRSIYGSHPSRRYSDRLKQHPEDTVGTSRVETVNEDTHDPLASEDIPSAMVGLPGGTRNASDTGLALDIHGLESPEPRFAFPRRHPGSPSSPSLDSPLRVLRSSRQRKYRSVSDTATEIQKAKERISENTSLRLRRTNRCVSWPMTRDVEDDDPSPQRTTSASLYTPHLEEPTSYPDNWHSSYVTAPTTHTNEALSSGYSHYVTARNTFDCTLDSIDEDSVVDFFNPTASRVTQPPYESEVLPWSGPEDCFSVLPESPVGYLGDTSQFPIPAVMLTLPTPTVPLSPVFLTQSPITISKYLTASSASLISPGPLSDGPPLGAPTLPNCDYCGLAEFENGTQCAECDQQWLACKIWYYANDGGRKRYLKEPFIKPAESTARTRALLDLLGVPGGTPGPLGLGIEFETETPRKRRFWRISRLLSSVPMTDRLVSSQARLGLENPSGSLVRNLLMKTTASLGRVRMKIAGFLVPGEECIGGNEMREMEEEDGTESSESVGSSCRLAPGIPRFGLGEELDVPVLRAGCAESRFVEHLAGHFGSMVVCV</sequence>
<feature type="region of interest" description="Disordered" evidence="1">
    <location>
        <begin position="35"/>
        <end position="79"/>
    </location>
</feature>
<dbReference type="OrthoDB" id="2954746at2759"/>
<name>A0A8K0UKQ5_9AGAR</name>
<evidence type="ECO:0000313" key="2">
    <source>
        <dbReference type="EMBL" id="KAH8094742.1"/>
    </source>
</evidence>
<evidence type="ECO:0000313" key="3">
    <source>
        <dbReference type="Proteomes" id="UP000813824"/>
    </source>
</evidence>
<dbReference type="AlphaFoldDB" id="A0A8K0UKQ5"/>
<gene>
    <name evidence="2" type="ORF">BXZ70DRAFT_908840</name>
</gene>
<reference evidence="2" key="1">
    <citation type="journal article" date="2021" name="New Phytol.">
        <title>Evolutionary innovations through gain and loss of genes in the ectomycorrhizal Boletales.</title>
        <authorList>
            <person name="Wu G."/>
            <person name="Miyauchi S."/>
            <person name="Morin E."/>
            <person name="Kuo A."/>
            <person name="Drula E."/>
            <person name="Varga T."/>
            <person name="Kohler A."/>
            <person name="Feng B."/>
            <person name="Cao Y."/>
            <person name="Lipzen A."/>
            <person name="Daum C."/>
            <person name="Hundley H."/>
            <person name="Pangilinan J."/>
            <person name="Johnson J."/>
            <person name="Barry K."/>
            <person name="LaButti K."/>
            <person name="Ng V."/>
            <person name="Ahrendt S."/>
            <person name="Min B."/>
            <person name="Choi I.G."/>
            <person name="Park H."/>
            <person name="Plett J.M."/>
            <person name="Magnuson J."/>
            <person name="Spatafora J.W."/>
            <person name="Nagy L.G."/>
            <person name="Henrissat B."/>
            <person name="Grigoriev I.V."/>
            <person name="Yang Z.L."/>
            <person name="Xu J."/>
            <person name="Martin F.M."/>
        </authorList>
    </citation>
    <scope>NUCLEOTIDE SEQUENCE</scope>
    <source>
        <strain evidence="2">KKN 215</strain>
    </source>
</reference>
<dbReference type="Proteomes" id="UP000813824">
    <property type="component" value="Unassembled WGS sequence"/>
</dbReference>
<feature type="region of interest" description="Disordered" evidence="1">
    <location>
        <begin position="103"/>
        <end position="144"/>
    </location>
</feature>
<proteinExistence type="predicted"/>
<accession>A0A8K0UKQ5</accession>
<protein>
    <submittedName>
        <fullName evidence="2">Uncharacterized protein</fullName>
    </submittedName>
</protein>
<comment type="caution">
    <text evidence="2">The sequence shown here is derived from an EMBL/GenBank/DDBJ whole genome shotgun (WGS) entry which is preliminary data.</text>
</comment>
<feature type="compositionally biased region" description="Low complexity" evidence="1">
    <location>
        <begin position="115"/>
        <end position="129"/>
    </location>
</feature>
<feature type="region of interest" description="Disordered" evidence="1">
    <location>
        <begin position="173"/>
        <end position="205"/>
    </location>
</feature>
<dbReference type="EMBL" id="JAEVFJ010000025">
    <property type="protein sequence ID" value="KAH8094742.1"/>
    <property type="molecule type" value="Genomic_DNA"/>
</dbReference>
<organism evidence="2 3">
    <name type="scientific">Cristinia sonorae</name>
    <dbReference type="NCBI Taxonomy" id="1940300"/>
    <lineage>
        <taxon>Eukaryota</taxon>
        <taxon>Fungi</taxon>
        <taxon>Dikarya</taxon>
        <taxon>Basidiomycota</taxon>
        <taxon>Agaricomycotina</taxon>
        <taxon>Agaricomycetes</taxon>
        <taxon>Agaricomycetidae</taxon>
        <taxon>Agaricales</taxon>
        <taxon>Pleurotineae</taxon>
        <taxon>Stephanosporaceae</taxon>
        <taxon>Cristinia</taxon>
    </lineage>
</organism>
<feature type="compositionally biased region" description="Basic and acidic residues" evidence="1">
    <location>
        <begin position="40"/>
        <end position="51"/>
    </location>
</feature>